<evidence type="ECO:0000256" key="6">
    <source>
        <dbReference type="ARBA" id="ARBA00023004"/>
    </source>
</evidence>
<evidence type="ECO:0000256" key="3">
    <source>
        <dbReference type="ARBA" id="ARBA00022617"/>
    </source>
</evidence>
<evidence type="ECO:0008006" key="12">
    <source>
        <dbReference type="Google" id="ProtNLM"/>
    </source>
</evidence>
<dbReference type="EMBL" id="JAXOVC010000001">
    <property type="protein sequence ID" value="KAK4507062.1"/>
    <property type="molecule type" value="Genomic_DNA"/>
</dbReference>
<keyword evidence="4 8" id="KW-0479">Metal-binding</keyword>
<evidence type="ECO:0000256" key="5">
    <source>
        <dbReference type="ARBA" id="ARBA00023002"/>
    </source>
</evidence>
<evidence type="ECO:0000256" key="2">
    <source>
        <dbReference type="ARBA" id="ARBA00010617"/>
    </source>
</evidence>
<evidence type="ECO:0000256" key="8">
    <source>
        <dbReference type="RuleBase" id="RU000461"/>
    </source>
</evidence>
<dbReference type="Proteomes" id="UP001305779">
    <property type="component" value="Unassembled WGS sequence"/>
</dbReference>
<dbReference type="PRINTS" id="PR00463">
    <property type="entry name" value="EP450I"/>
</dbReference>
<evidence type="ECO:0000313" key="10">
    <source>
        <dbReference type="EMBL" id="KAK4507062.1"/>
    </source>
</evidence>
<keyword evidence="7 8" id="KW-0503">Monooxygenase</keyword>
<sequence>MAAITLTQIGHLAIALLFAKILHEIWKSYKLAQFAKAKGCEEPLNLSGTWPFSILEGWQRVLRLIRNFQSGGDMIDDGFAHLFDRANTVKNTQFDGFNEVATIESANIQAMLATQFKDFGMGRMRINQFYPILGNSIFSSDGRFVATLKTSSHVLTISSDWEHARSLFRPQFNREQINDMEETEQAVQQLINALGPTDNDSWTQGTKLLPLLYNFTLDTATAFLFGESVNSQAIHNSQQTSSTGTTAAKNFMRDFEIASEYMMHRIRFQSLYRLADGLQFRRAVRSIRNFTEHFVRRVLDPAAREKAAGKKYNLLAALATSTQDRTDLRNQTLAILLAGRDTTAGLLGWSFARLSLHPDIFAKLRETILKDFPPTNPSHVPINNRTTKTHTTLPVGGGPHGTAPIALAPNTTVTFSVYLLHRRKDLWGADALEFRPERWAENKIPAWQFLPFSGGPRICLGQQFALTEAGYVLVRMLREFDKCEGLGDERGRLGKGREERGEEVGGDVIMT</sequence>
<dbReference type="PANTHER" id="PTHR24287">
    <property type="entry name" value="P450, PUTATIVE (EUROFUNG)-RELATED"/>
    <property type="match status" value="1"/>
</dbReference>
<name>A0ABR0EZS1_ZASCE</name>
<dbReference type="InterPro" id="IPR002401">
    <property type="entry name" value="Cyt_P450_E_grp-I"/>
</dbReference>
<protein>
    <recommendedName>
        <fullName evidence="12">Cytochrome P450</fullName>
    </recommendedName>
</protein>
<keyword evidence="11" id="KW-1185">Reference proteome</keyword>
<dbReference type="SUPFAM" id="SSF48264">
    <property type="entry name" value="Cytochrome P450"/>
    <property type="match status" value="1"/>
</dbReference>
<keyword evidence="5 8" id="KW-0560">Oxidoreductase</keyword>
<dbReference type="InterPro" id="IPR001128">
    <property type="entry name" value="Cyt_P450"/>
</dbReference>
<evidence type="ECO:0000256" key="4">
    <source>
        <dbReference type="ARBA" id="ARBA00022723"/>
    </source>
</evidence>
<evidence type="ECO:0000256" key="7">
    <source>
        <dbReference type="ARBA" id="ARBA00023033"/>
    </source>
</evidence>
<feature type="region of interest" description="Disordered" evidence="9">
    <location>
        <begin position="488"/>
        <end position="511"/>
    </location>
</feature>
<comment type="similarity">
    <text evidence="2 8">Belongs to the cytochrome P450 family.</text>
</comment>
<accession>A0ABR0EZS1</accession>
<gene>
    <name evidence="10" type="ORF">PRZ48_000796</name>
</gene>
<dbReference type="PRINTS" id="PR00385">
    <property type="entry name" value="P450"/>
</dbReference>
<dbReference type="InterPro" id="IPR036396">
    <property type="entry name" value="Cyt_P450_sf"/>
</dbReference>
<dbReference type="CDD" id="cd11063">
    <property type="entry name" value="CYP52"/>
    <property type="match status" value="1"/>
</dbReference>
<dbReference type="InterPro" id="IPR017972">
    <property type="entry name" value="Cyt_P450_CS"/>
</dbReference>
<comment type="cofactor">
    <cofactor evidence="1">
        <name>heme</name>
        <dbReference type="ChEBI" id="CHEBI:30413"/>
    </cofactor>
</comment>
<evidence type="ECO:0000256" key="9">
    <source>
        <dbReference type="SAM" id="MobiDB-lite"/>
    </source>
</evidence>
<feature type="compositionally biased region" description="Basic and acidic residues" evidence="9">
    <location>
        <begin position="488"/>
        <end position="503"/>
    </location>
</feature>
<evidence type="ECO:0000256" key="1">
    <source>
        <dbReference type="ARBA" id="ARBA00001971"/>
    </source>
</evidence>
<keyword evidence="6 8" id="KW-0408">Iron</keyword>
<dbReference type="PROSITE" id="PS00086">
    <property type="entry name" value="CYTOCHROME_P450"/>
    <property type="match status" value="1"/>
</dbReference>
<dbReference type="Gene3D" id="1.10.630.10">
    <property type="entry name" value="Cytochrome P450"/>
    <property type="match status" value="1"/>
</dbReference>
<comment type="caution">
    <text evidence="10">The sequence shown here is derived from an EMBL/GenBank/DDBJ whole genome shotgun (WGS) entry which is preliminary data.</text>
</comment>
<evidence type="ECO:0000313" key="11">
    <source>
        <dbReference type="Proteomes" id="UP001305779"/>
    </source>
</evidence>
<dbReference type="Pfam" id="PF00067">
    <property type="entry name" value="p450"/>
    <property type="match status" value="2"/>
</dbReference>
<reference evidence="10 11" key="1">
    <citation type="journal article" date="2023" name="G3 (Bethesda)">
        <title>A chromosome-level genome assembly of Zasmidium syzygii isolated from banana leaves.</title>
        <authorList>
            <person name="van Westerhoven A.C."/>
            <person name="Mehrabi R."/>
            <person name="Talebi R."/>
            <person name="Steentjes M.B.F."/>
            <person name="Corcolon B."/>
            <person name="Chong P.A."/>
            <person name="Kema G.H.J."/>
            <person name="Seidl M.F."/>
        </authorList>
    </citation>
    <scope>NUCLEOTIDE SEQUENCE [LARGE SCALE GENOMIC DNA]</scope>
    <source>
        <strain evidence="10 11">P124</strain>
    </source>
</reference>
<organism evidence="10 11">
    <name type="scientific">Zasmidium cellare</name>
    <name type="common">Wine cellar mold</name>
    <name type="synonym">Racodium cellare</name>
    <dbReference type="NCBI Taxonomy" id="395010"/>
    <lineage>
        <taxon>Eukaryota</taxon>
        <taxon>Fungi</taxon>
        <taxon>Dikarya</taxon>
        <taxon>Ascomycota</taxon>
        <taxon>Pezizomycotina</taxon>
        <taxon>Dothideomycetes</taxon>
        <taxon>Dothideomycetidae</taxon>
        <taxon>Mycosphaerellales</taxon>
        <taxon>Mycosphaerellaceae</taxon>
        <taxon>Zasmidium</taxon>
    </lineage>
</organism>
<proteinExistence type="inferred from homology"/>
<keyword evidence="3 8" id="KW-0349">Heme</keyword>
<dbReference type="InterPro" id="IPR047146">
    <property type="entry name" value="Cyt_P450_E_CYP52_fungi"/>
</dbReference>
<dbReference type="PANTHER" id="PTHR24287:SF1">
    <property type="entry name" value="P450, PUTATIVE (EUROFUNG)-RELATED"/>
    <property type="match status" value="1"/>
</dbReference>